<proteinExistence type="inferred from homology"/>
<dbReference type="GO" id="GO:0019316">
    <property type="term" value="P:D-allose catabolic process"/>
    <property type="evidence" value="ECO:0007669"/>
    <property type="project" value="TreeGrafter"/>
</dbReference>
<dbReference type="PANTHER" id="PTHR30345:SF0">
    <property type="entry name" value="DNA DAMAGE-REPAIR_TOLERATION PROTEIN DRT102"/>
    <property type="match status" value="1"/>
</dbReference>
<dbReference type="EMBL" id="LCQB01000009">
    <property type="protein sequence ID" value="KKW08597.1"/>
    <property type="molecule type" value="Genomic_DNA"/>
</dbReference>
<feature type="non-terminal residue" evidence="2">
    <location>
        <position position="180"/>
    </location>
</feature>
<dbReference type="InterPro" id="IPR036569">
    <property type="entry name" value="RpiB_LacA_LacB_sf"/>
</dbReference>
<dbReference type="NCBIfam" id="TIGR00689">
    <property type="entry name" value="rpiB_lacA_lacB"/>
    <property type="match status" value="1"/>
</dbReference>
<dbReference type="PANTHER" id="PTHR30345">
    <property type="entry name" value="RIBOSE-5-PHOSPHATE ISOMERASE B"/>
    <property type="match status" value="1"/>
</dbReference>
<accession>A0A0G1Y138</accession>
<evidence type="ECO:0000313" key="3">
    <source>
        <dbReference type="Proteomes" id="UP000033825"/>
    </source>
</evidence>
<name>A0A0G1Y138_9BACT</name>
<dbReference type="InterPro" id="IPR003500">
    <property type="entry name" value="RpiB_LacA_LacB"/>
</dbReference>
<evidence type="ECO:0000313" key="2">
    <source>
        <dbReference type="EMBL" id="KKW08597.1"/>
    </source>
</evidence>
<comment type="similarity">
    <text evidence="1">Belongs to the LacAB/RpiB family.</text>
</comment>
<dbReference type="Proteomes" id="UP000033825">
    <property type="component" value="Unassembled WGS sequence"/>
</dbReference>
<organism evidence="2 3">
    <name type="scientific">Candidatus Kaiserbacteria bacterium GW2011_GWA2_49_56</name>
    <dbReference type="NCBI Taxonomy" id="1618670"/>
    <lineage>
        <taxon>Bacteria</taxon>
        <taxon>Candidatus Kaiseribacteriota</taxon>
    </lineage>
</organism>
<comment type="caution">
    <text evidence="2">The sequence shown here is derived from an EMBL/GenBank/DDBJ whole genome shotgun (WGS) entry which is preliminary data.</text>
</comment>
<reference evidence="2 3" key="1">
    <citation type="journal article" date="2015" name="Nature">
        <title>rRNA introns, odd ribosomes, and small enigmatic genomes across a large radiation of phyla.</title>
        <authorList>
            <person name="Brown C.T."/>
            <person name="Hug L.A."/>
            <person name="Thomas B.C."/>
            <person name="Sharon I."/>
            <person name="Castelle C.J."/>
            <person name="Singh A."/>
            <person name="Wilkins M.J."/>
            <person name="Williams K.H."/>
            <person name="Banfield J.F."/>
        </authorList>
    </citation>
    <scope>NUCLEOTIDE SEQUENCE [LARGE SCALE GENOMIC DNA]</scope>
</reference>
<keyword evidence="2" id="KW-0413">Isomerase</keyword>
<gene>
    <name evidence="2" type="ORF">UY46_C0009G0007</name>
</gene>
<sequence length="180" mass="19845">MIQIKQQVLVREAMLPVSNGANQTSSAVSDRTAKTRSASNGMKVYFAADHGGFPLKEILRPFVHLLGYEVEDMGAFTLDMNDDYPVFVQAVARKVAEDPTHRRGIVMGGSGQGEAFAANRIKGVRAVVYYGEPARKQTDADGRELDMITSTREHNDSNILSLAGRFLTEEEAKQAVQKWL</sequence>
<dbReference type="GO" id="GO:0004751">
    <property type="term" value="F:ribose-5-phosphate isomerase activity"/>
    <property type="evidence" value="ECO:0007669"/>
    <property type="project" value="TreeGrafter"/>
</dbReference>
<evidence type="ECO:0000256" key="1">
    <source>
        <dbReference type="ARBA" id="ARBA00008754"/>
    </source>
</evidence>
<protein>
    <submittedName>
        <fullName evidence="2">Ribose-5-phosphate isomerase B</fullName>
    </submittedName>
</protein>
<dbReference type="SUPFAM" id="SSF89623">
    <property type="entry name" value="Ribose/Galactose isomerase RpiB/AlsB"/>
    <property type="match status" value="1"/>
</dbReference>
<dbReference type="Pfam" id="PF02502">
    <property type="entry name" value="LacAB_rpiB"/>
    <property type="match status" value="1"/>
</dbReference>
<dbReference type="GO" id="GO:0009052">
    <property type="term" value="P:pentose-phosphate shunt, non-oxidative branch"/>
    <property type="evidence" value="ECO:0007669"/>
    <property type="project" value="TreeGrafter"/>
</dbReference>
<dbReference type="Gene3D" id="3.40.1400.10">
    <property type="entry name" value="Sugar-phosphate isomerase, RpiB/LacA/LacB"/>
    <property type="match status" value="1"/>
</dbReference>
<dbReference type="AlphaFoldDB" id="A0A0G1Y138"/>